<organism evidence="2 3">
    <name type="scientific">Mycobacteroides abscessus subsp. bolletii</name>
    <dbReference type="NCBI Taxonomy" id="319705"/>
    <lineage>
        <taxon>Bacteria</taxon>
        <taxon>Bacillati</taxon>
        <taxon>Actinomycetota</taxon>
        <taxon>Actinomycetes</taxon>
        <taxon>Mycobacteriales</taxon>
        <taxon>Mycobacteriaceae</taxon>
        <taxon>Mycobacteroides</taxon>
        <taxon>Mycobacteroides abscessus</taxon>
    </lineage>
</organism>
<reference evidence="2 3" key="1">
    <citation type="submission" date="2016-11" db="EMBL/GenBank/DDBJ databases">
        <authorList>
            <consortium name="Pathogen Informatics"/>
        </authorList>
    </citation>
    <scope>NUCLEOTIDE SEQUENCE [LARGE SCALE GENOMIC DNA]</scope>
    <source>
        <strain evidence="2 3">968</strain>
    </source>
</reference>
<accession>A0A9Q7SBW5</accession>
<dbReference type="GO" id="GO:0071949">
    <property type="term" value="F:FAD binding"/>
    <property type="evidence" value="ECO:0007669"/>
    <property type="project" value="InterPro"/>
</dbReference>
<evidence type="ECO:0000259" key="1">
    <source>
        <dbReference type="Pfam" id="PF01494"/>
    </source>
</evidence>
<dbReference type="NCBIfam" id="TIGR02032">
    <property type="entry name" value="GG-red-SF"/>
    <property type="match status" value="1"/>
</dbReference>
<evidence type="ECO:0000313" key="3">
    <source>
        <dbReference type="Proteomes" id="UP000185183"/>
    </source>
</evidence>
<dbReference type="InterPro" id="IPR050407">
    <property type="entry name" value="Geranylgeranyl_reductase"/>
</dbReference>
<dbReference type="SUPFAM" id="SSF51905">
    <property type="entry name" value="FAD/NAD(P)-binding domain"/>
    <property type="match status" value="1"/>
</dbReference>
<proteinExistence type="predicted"/>
<dbReference type="PRINTS" id="PR00420">
    <property type="entry name" value="RNGMNOXGNASE"/>
</dbReference>
<dbReference type="PANTHER" id="PTHR42685">
    <property type="entry name" value="GERANYLGERANYL DIPHOSPHATE REDUCTASE"/>
    <property type="match status" value="1"/>
</dbReference>
<protein>
    <submittedName>
        <fullName evidence="2">Oxidoreductase</fullName>
        <ecNumber evidence="2">1.-.-.-</ecNumber>
    </submittedName>
</protein>
<evidence type="ECO:0000313" key="2">
    <source>
        <dbReference type="EMBL" id="SHW98463.1"/>
    </source>
</evidence>
<dbReference type="Gene3D" id="3.50.50.60">
    <property type="entry name" value="FAD/NAD(P)-binding domain"/>
    <property type="match status" value="1"/>
</dbReference>
<dbReference type="Pfam" id="PF01494">
    <property type="entry name" value="FAD_binding_3"/>
    <property type="match status" value="1"/>
</dbReference>
<keyword evidence="2" id="KW-0560">Oxidoreductase</keyword>
<name>A0A9Q7SBW5_9MYCO</name>
<dbReference type="InterPro" id="IPR002938">
    <property type="entry name" value="FAD-bd"/>
</dbReference>
<dbReference type="GO" id="GO:0016628">
    <property type="term" value="F:oxidoreductase activity, acting on the CH-CH group of donors, NAD or NADP as acceptor"/>
    <property type="evidence" value="ECO:0007669"/>
    <property type="project" value="InterPro"/>
</dbReference>
<gene>
    <name evidence="2" type="ORF">SAMEA2275694_01133</name>
</gene>
<dbReference type="InterPro" id="IPR011777">
    <property type="entry name" value="Geranylgeranyl_Rdtase_fam"/>
</dbReference>
<dbReference type="EMBL" id="FSFA01000001">
    <property type="protein sequence ID" value="SHW98463.1"/>
    <property type="molecule type" value="Genomic_DNA"/>
</dbReference>
<dbReference type="EC" id="1.-.-.-" evidence="2"/>
<feature type="domain" description="FAD-binding" evidence="1">
    <location>
        <begin position="19"/>
        <end position="192"/>
    </location>
</feature>
<dbReference type="PANTHER" id="PTHR42685:SF22">
    <property type="entry name" value="CONDITIONED MEDIUM FACTOR RECEPTOR 1"/>
    <property type="match status" value="1"/>
</dbReference>
<comment type="caution">
    <text evidence="2">The sequence shown here is derived from an EMBL/GenBank/DDBJ whole genome shotgun (WGS) entry which is preliminary data.</text>
</comment>
<dbReference type="AlphaFoldDB" id="A0A9Q7SBW5"/>
<dbReference type="RefSeq" id="WP_074252215.1">
    <property type="nucleotide sequence ID" value="NZ_CP065265.1"/>
</dbReference>
<dbReference type="InterPro" id="IPR036188">
    <property type="entry name" value="FAD/NAD-bd_sf"/>
</dbReference>
<sequence length="454" mass="49489">MGESQIHTGTEHAVADMSADVLVVGAGPAGASAAAWAARAGRDVLLVDMARFPRDKTCGDGLTPRAIAELDRLGLSEWVREHPVTRGLHVHGWGHDHRLPWNGGSFPGYGAVITRTELDRRLVDVAERSGARTLLGYRAASVRWDGERIAAVELHSNTDGPVVNVSVRTVLVADGVRSKFGALLGRRWHRESVYGTAMRAFMRADEESEWLVAHLGPPSPDGTLPGYGWVFPLGDSRGDGQIDQACGAPLVNIGVIAYAAQNHELHSGLRPLFDRYVAEVRQQCGLRGEPMQVKSALLPLGGAVSNIAGRNWMLLGDAAGCVNPFTGEGIDYALETGRFAVEHLDEPDHSVTWPHRLNYEYGPMFSATRRMARGFFKPWAINGFGSRVIKSQWAMSIGIRLMSNLVSPEDKDLPARAARVGGAFIQRQDARRPFLPSADAYPLSAEYRRAHVKK</sequence>
<dbReference type="Proteomes" id="UP000185183">
    <property type="component" value="Unassembled WGS sequence"/>
</dbReference>